<reference evidence="2 3" key="1">
    <citation type="submission" date="2013-07" db="EMBL/GenBank/DDBJ databases">
        <authorList>
            <person name="Weinstock G."/>
            <person name="Sodergren E."/>
            <person name="Wylie T."/>
            <person name="Fulton L."/>
            <person name="Fulton R."/>
            <person name="Fronick C."/>
            <person name="O'Laughlin M."/>
            <person name="Godfrey J."/>
            <person name="Miner T."/>
            <person name="Herter B."/>
            <person name="Appelbaum E."/>
            <person name="Cordes M."/>
            <person name="Lek S."/>
            <person name="Wollam A."/>
            <person name="Pepin K.H."/>
            <person name="Palsikar V.B."/>
            <person name="Mitreva M."/>
            <person name="Wilson R.K."/>
        </authorList>
    </citation>
    <scope>NUCLEOTIDE SEQUENCE [LARGE SCALE GENOMIC DNA]</scope>
    <source>
        <strain evidence="2 3">ATCC 14940</strain>
    </source>
</reference>
<proteinExistence type="predicted"/>
<dbReference type="GO" id="GO:0006310">
    <property type="term" value="P:DNA recombination"/>
    <property type="evidence" value="ECO:0007669"/>
    <property type="project" value="UniProtKB-KW"/>
</dbReference>
<organism evidence="2 3">
    <name type="scientific">[Clostridium] symbiosum ATCC 14940</name>
    <dbReference type="NCBI Taxonomy" id="411472"/>
    <lineage>
        <taxon>Bacteria</taxon>
        <taxon>Bacillati</taxon>
        <taxon>Bacillota</taxon>
        <taxon>Clostridia</taxon>
        <taxon>Lachnospirales</taxon>
        <taxon>Lachnospiraceae</taxon>
        <taxon>Otoolea</taxon>
    </lineage>
</organism>
<dbReference type="AlphaFoldDB" id="A0ABC9TRY7"/>
<name>A0ABC9TRY7_CLOSY</name>
<sequence>MSIVGKIIKQNDRYVFFYGVSFEEGRFMLQSKILDKITAEHKRLRRIEHSANRLYGYYGQGYYKGRFAILKPVLEDIFLRLDDVFYAWNLIDDWLWNLYDEATDVDHFIFGLIQFFNGRTDVKQISRLSCRTVKGQERKLKFLEASLEEMGKTEDLCIIRLMKETGIRFGDVKDITWDNIQFPYVSGVMTKKTGSLYPVYEISERTYELLKQLKRKDEKIFHRNLPAFQATVKRAAAGEFEFAIHGIRWYWLKAVAKVQIPKSNHNHADMNPTDGWEHYI</sequence>
<dbReference type="InterPro" id="IPR013762">
    <property type="entry name" value="Integrase-like_cat_sf"/>
</dbReference>
<evidence type="ECO:0008006" key="4">
    <source>
        <dbReference type="Google" id="ProtNLM"/>
    </source>
</evidence>
<protein>
    <recommendedName>
        <fullName evidence="4">Tyr recombinase domain-containing protein</fullName>
    </recommendedName>
</protein>
<keyword evidence="1" id="KW-0233">DNA recombination</keyword>
<evidence type="ECO:0000313" key="2">
    <source>
        <dbReference type="EMBL" id="ERI74118.1"/>
    </source>
</evidence>
<gene>
    <name evidence="2" type="ORF">CLOSYM_04376</name>
</gene>
<dbReference type="InterPro" id="IPR011010">
    <property type="entry name" value="DNA_brk_join_enz"/>
</dbReference>
<evidence type="ECO:0000256" key="1">
    <source>
        <dbReference type="ARBA" id="ARBA00023172"/>
    </source>
</evidence>
<dbReference type="SUPFAM" id="SSF56349">
    <property type="entry name" value="DNA breaking-rejoining enzymes"/>
    <property type="match status" value="1"/>
</dbReference>
<dbReference type="EMBL" id="AWSU01000344">
    <property type="protein sequence ID" value="ERI74118.1"/>
    <property type="molecule type" value="Genomic_DNA"/>
</dbReference>
<accession>A0ABC9TRY7</accession>
<evidence type="ECO:0000313" key="3">
    <source>
        <dbReference type="Proteomes" id="UP000016491"/>
    </source>
</evidence>
<dbReference type="Proteomes" id="UP000016491">
    <property type="component" value="Unassembled WGS sequence"/>
</dbReference>
<comment type="caution">
    <text evidence="2">The sequence shown here is derived from an EMBL/GenBank/DDBJ whole genome shotgun (WGS) entry which is preliminary data.</text>
</comment>
<dbReference type="RefSeq" id="WP_002570103.1">
    <property type="nucleotide sequence ID" value="NZ_KE992859.1"/>
</dbReference>
<dbReference type="Gene3D" id="1.10.443.10">
    <property type="entry name" value="Intergrase catalytic core"/>
    <property type="match status" value="1"/>
</dbReference>